<evidence type="ECO:0000313" key="4">
    <source>
        <dbReference type="Proteomes" id="UP001524547"/>
    </source>
</evidence>
<dbReference type="InterPro" id="IPR025388">
    <property type="entry name" value="Alginate_export_dom"/>
</dbReference>
<organism evidence="3 4">
    <name type="scientific">Rhizosaccharibacter radicis</name>
    <dbReference type="NCBI Taxonomy" id="2782605"/>
    <lineage>
        <taxon>Bacteria</taxon>
        <taxon>Pseudomonadati</taxon>
        <taxon>Pseudomonadota</taxon>
        <taxon>Alphaproteobacteria</taxon>
        <taxon>Acetobacterales</taxon>
        <taxon>Acetobacteraceae</taxon>
        <taxon>Rhizosaccharibacter</taxon>
    </lineage>
</organism>
<dbReference type="EMBL" id="JAMZEJ010000010">
    <property type="protein sequence ID" value="MCQ8242333.1"/>
    <property type="molecule type" value="Genomic_DNA"/>
</dbReference>
<name>A0ABT1W152_9PROT</name>
<evidence type="ECO:0000259" key="2">
    <source>
        <dbReference type="Pfam" id="PF13372"/>
    </source>
</evidence>
<dbReference type="RefSeq" id="WP_422921082.1">
    <property type="nucleotide sequence ID" value="NZ_JAMZEJ010000010.1"/>
</dbReference>
<accession>A0ABT1W152</accession>
<reference evidence="3 4" key="1">
    <citation type="submission" date="2022-06" db="EMBL/GenBank/DDBJ databases">
        <title>Rhizosaccharibacter gen. nov. sp. nov. KSS12, endophytic bacteria isolated from sugarcane.</title>
        <authorList>
            <person name="Pitiwittayakul N."/>
        </authorList>
    </citation>
    <scope>NUCLEOTIDE SEQUENCE [LARGE SCALE GENOMIC DNA]</scope>
    <source>
        <strain evidence="3 4">KSS12</strain>
    </source>
</reference>
<feature type="domain" description="Alginate export" evidence="2">
    <location>
        <begin position="145"/>
        <end position="553"/>
    </location>
</feature>
<evidence type="ECO:0000313" key="3">
    <source>
        <dbReference type="EMBL" id="MCQ8242333.1"/>
    </source>
</evidence>
<gene>
    <name evidence="3" type="ORF">NFI88_15985</name>
</gene>
<comment type="caution">
    <text evidence="3">The sequence shown here is derived from an EMBL/GenBank/DDBJ whole genome shotgun (WGS) entry which is preliminary data.</text>
</comment>
<protein>
    <submittedName>
        <fullName evidence="3">Alginate export family protein</fullName>
    </submittedName>
</protein>
<dbReference type="Pfam" id="PF13372">
    <property type="entry name" value="Alginate_exp"/>
    <property type="match status" value="1"/>
</dbReference>
<feature type="compositionally biased region" description="Low complexity" evidence="1">
    <location>
        <begin position="15"/>
        <end position="27"/>
    </location>
</feature>
<feature type="region of interest" description="Disordered" evidence="1">
    <location>
        <begin position="15"/>
        <end position="34"/>
    </location>
</feature>
<keyword evidence="4" id="KW-1185">Reference proteome</keyword>
<proteinExistence type="predicted"/>
<sequence>MSAAGAFAQTIPATPAKAAGAPSLPAAGDRPSAAMTGESLRVRAIPPQSGPHSFVSPTLQALPQINNLPQTQHNPTKAEAPTVIHTGNWGVFNRDDGSPAGFGPVARYGTARWAEDWRALRDPANRVDPFDALKFIPFTDDKTVYLTLSGETRVRNWFETRPFLGQQKPDDSGRFTFRNLYAADLHVGNHFRVYAELINGDAAGWNGYGYNASYRTRLDLQQIFGEFKARVAGARTGVILGRQQFLDAPNYVLFARETPNVPLSWNGGRAYAVWDRFRLDAWDFVQTNTTPQQMFRDNENWNARLWGAYSSWAPPDFDFLGRPAHVFLDFFYIGYLFGGTPAAIATPAGTQNGSTIRHNVGDRFWGKAGPIEFSLGAIYQGGEFRYARSDRTRTVDAWAVNSFAGWRFSKVYGRPLVALQVDVYSGGGYSSTSGSEHTYVAPYNPSTNYLDTTTYIAPSNLVSVAPTFEFTPSRYTVLRFKTPLFWREDASGAVYGASRIYSFRQRFSGGFIGAAPQGTFAWRITPHLTWSHDLARFMTSRSLEKAGGSDGTYYLSSLAFRF</sequence>
<evidence type="ECO:0000256" key="1">
    <source>
        <dbReference type="SAM" id="MobiDB-lite"/>
    </source>
</evidence>
<dbReference type="Proteomes" id="UP001524547">
    <property type="component" value="Unassembled WGS sequence"/>
</dbReference>